<accession>A0ABR4NRP5</accession>
<comment type="caution">
    <text evidence="3">The sequence shown here is derived from an EMBL/GenBank/DDBJ whole genome shotgun (WGS) entry which is preliminary data.</text>
</comment>
<comment type="function">
    <text evidence="1">Involved in the control of energetic metabolism and significantly contribute to cell fitness, especially under respiratory growth conditions.</text>
</comment>
<name>A0ABR4NRP5_9SACH</name>
<gene>
    <name evidence="3" type="ORF">RNJ44_00646</name>
</gene>
<evidence type="ECO:0000313" key="4">
    <source>
        <dbReference type="Proteomes" id="UP001623330"/>
    </source>
</evidence>
<evidence type="ECO:0008006" key="5">
    <source>
        <dbReference type="Google" id="ProtNLM"/>
    </source>
</evidence>
<organism evidence="3 4">
    <name type="scientific">Nakaseomyces bracarensis</name>
    <dbReference type="NCBI Taxonomy" id="273131"/>
    <lineage>
        <taxon>Eukaryota</taxon>
        <taxon>Fungi</taxon>
        <taxon>Dikarya</taxon>
        <taxon>Ascomycota</taxon>
        <taxon>Saccharomycotina</taxon>
        <taxon>Saccharomycetes</taxon>
        <taxon>Saccharomycetales</taxon>
        <taxon>Saccharomycetaceae</taxon>
        <taxon>Nakaseomyces</taxon>
    </lineage>
</organism>
<proteinExistence type="inferred from homology"/>
<reference evidence="3 4" key="1">
    <citation type="submission" date="2024-05" db="EMBL/GenBank/DDBJ databases">
        <title>Long read based assembly of the Candida bracarensis genome reveals expanded adhesin content.</title>
        <authorList>
            <person name="Marcet-Houben M."/>
            <person name="Ksiezopolska E."/>
            <person name="Gabaldon T."/>
        </authorList>
    </citation>
    <scope>NUCLEOTIDE SEQUENCE [LARGE SCALE GENOMIC DNA]</scope>
    <source>
        <strain evidence="3 4">CBM6</strain>
    </source>
</reference>
<protein>
    <recommendedName>
        <fullName evidence="5">Respiratory growth induced protein 2</fullName>
    </recommendedName>
</protein>
<dbReference type="InterPro" id="IPR038235">
    <property type="entry name" value="RGI1_sf"/>
</dbReference>
<dbReference type="EMBL" id="JBEVYD010000008">
    <property type="protein sequence ID" value="KAL3231007.1"/>
    <property type="molecule type" value="Genomic_DNA"/>
</dbReference>
<comment type="similarity">
    <text evidence="2">Belongs to the RGI1 family.</text>
</comment>
<sequence>MAKKEKKPKVATMTTKSGETLKVFEELGDFETFLRGEVEDNEFDHVHCKARYYPPFVLHQSHDDPEKIKDTENSHNKKFVRHLHQHVEKHLLKDIRELFGDPNLKFKSKSKDESFEKITWHYSDESELNDKRFKIDVDVTCTHDGALVDVDYRTQPLSTEPAL</sequence>
<dbReference type="InterPro" id="IPR022554">
    <property type="entry name" value="RGI1"/>
</dbReference>
<evidence type="ECO:0000256" key="2">
    <source>
        <dbReference type="ARBA" id="ARBA00009268"/>
    </source>
</evidence>
<dbReference type="Gene3D" id="3.40.1000.40">
    <property type="entry name" value="Respiratory growth induced protein 1"/>
    <property type="match status" value="1"/>
</dbReference>
<keyword evidence="4" id="KW-1185">Reference proteome</keyword>
<dbReference type="Pfam" id="PF10843">
    <property type="entry name" value="RGI1"/>
    <property type="match status" value="1"/>
</dbReference>
<dbReference type="Proteomes" id="UP001623330">
    <property type="component" value="Unassembled WGS sequence"/>
</dbReference>
<evidence type="ECO:0000256" key="1">
    <source>
        <dbReference type="ARBA" id="ARBA00003033"/>
    </source>
</evidence>
<evidence type="ECO:0000313" key="3">
    <source>
        <dbReference type="EMBL" id="KAL3231007.1"/>
    </source>
</evidence>